<evidence type="ECO:0000313" key="4">
    <source>
        <dbReference type="Proteomes" id="UP001054945"/>
    </source>
</evidence>
<evidence type="ECO:0000313" key="3">
    <source>
        <dbReference type="EMBL" id="GIX66772.1"/>
    </source>
</evidence>
<keyword evidence="2" id="KW-1133">Transmembrane helix</keyword>
<name>A0AAV4M2U4_CAEEX</name>
<evidence type="ECO:0000256" key="1">
    <source>
        <dbReference type="SAM" id="MobiDB-lite"/>
    </source>
</evidence>
<sequence>MRLTDSNPPNADNNPDPDSGETTEKLLSLLSLSLCLVLMIQIFFIRKYFQNDLKPLHMQFHFPYINHTENESRKIKAFKKTLTYRKITFYLLFNLEHPPNDFTFVPIKMNLKEKNRKRHCPEVVAGALSPR</sequence>
<dbReference type="AlphaFoldDB" id="A0AAV4M2U4"/>
<gene>
    <name evidence="3" type="ORF">CEXT_335791</name>
</gene>
<feature type="region of interest" description="Disordered" evidence="1">
    <location>
        <begin position="1"/>
        <end position="20"/>
    </location>
</feature>
<comment type="caution">
    <text evidence="3">The sequence shown here is derived from an EMBL/GenBank/DDBJ whole genome shotgun (WGS) entry which is preliminary data.</text>
</comment>
<dbReference type="Proteomes" id="UP001054945">
    <property type="component" value="Unassembled WGS sequence"/>
</dbReference>
<protein>
    <submittedName>
        <fullName evidence="3">Uncharacterized protein</fullName>
    </submittedName>
</protein>
<keyword evidence="2" id="KW-0812">Transmembrane</keyword>
<organism evidence="3 4">
    <name type="scientific">Caerostris extrusa</name>
    <name type="common">Bark spider</name>
    <name type="synonym">Caerostris bankana</name>
    <dbReference type="NCBI Taxonomy" id="172846"/>
    <lineage>
        <taxon>Eukaryota</taxon>
        <taxon>Metazoa</taxon>
        <taxon>Ecdysozoa</taxon>
        <taxon>Arthropoda</taxon>
        <taxon>Chelicerata</taxon>
        <taxon>Arachnida</taxon>
        <taxon>Araneae</taxon>
        <taxon>Araneomorphae</taxon>
        <taxon>Entelegynae</taxon>
        <taxon>Araneoidea</taxon>
        <taxon>Araneidae</taxon>
        <taxon>Caerostris</taxon>
    </lineage>
</organism>
<evidence type="ECO:0000256" key="2">
    <source>
        <dbReference type="SAM" id="Phobius"/>
    </source>
</evidence>
<dbReference type="EMBL" id="BPLR01019339">
    <property type="protein sequence ID" value="GIX66772.1"/>
    <property type="molecule type" value="Genomic_DNA"/>
</dbReference>
<keyword evidence="4" id="KW-1185">Reference proteome</keyword>
<proteinExistence type="predicted"/>
<reference evidence="3 4" key="1">
    <citation type="submission" date="2021-06" db="EMBL/GenBank/DDBJ databases">
        <title>Caerostris extrusa draft genome.</title>
        <authorList>
            <person name="Kono N."/>
            <person name="Arakawa K."/>
        </authorList>
    </citation>
    <scope>NUCLEOTIDE SEQUENCE [LARGE SCALE GENOMIC DNA]</scope>
</reference>
<feature type="transmembrane region" description="Helical" evidence="2">
    <location>
        <begin position="26"/>
        <end position="45"/>
    </location>
</feature>
<keyword evidence="2" id="KW-0472">Membrane</keyword>
<feature type="compositionally biased region" description="Low complexity" evidence="1">
    <location>
        <begin position="1"/>
        <end position="17"/>
    </location>
</feature>
<accession>A0AAV4M2U4</accession>